<feature type="transmembrane region" description="Helical" evidence="3">
    <location>
        <begin position="131"/>
        <end position="149"/>
    </location>
</feature>
<reference evidence="4 5" key="1">
    <citation type="submission" date="2018-10" db="EMBL/GenBank/DDBJ databases">
        <authorList>
            <person name="Zhang X."/>
        </authorList>
    </citation>
    <scope>NUCLEOTIDE SEQUENCE [LARGE SCALE GENOMIC DNA]</scope>
    <source>
        <strain evidence="4 5">SK-G1</strain>
    </source>
</reference>
<dbReference type="Pfam" id="PF07155">
    <property type="entry name" value="ECF-ribofla_trS"/>
    <property type="match status" value="1"/>
</dbReference>
<evidence type="ECO:0000313" key="5">
    <source>
        <dbReference type="Proteomes" id="UP000280960"/>
    </source>
</evidence>
<evidence type="ECO:0000313" key="4">
    <source>
        <dbReference type="EMBL" id="AYO29502.1"/>
    </source>
</evidence>
<protein>
    <submittedName>
        <fullName evidence="4">ECF transporter S component</fullName>
    </submittedName>
</protein>
<dbReference type="GO" id="GO:0016020">
    <property type="term" value="C:membrane"/>
    <property type="evidence" value="ECO:0007669"/>
    <property type="project" value="InterPro"/>
</dbReference>
<feature type="transmembrane region" description="Helical" evidence="3">
    <location>
        <begin position="74"/>
        <end position="94"/>
    </location>
</feature>
<organism evidence="4 5">
    <name type="scientific">Biomaibacter acetigenes</name>
    <dbReference type="NCBI Taxonomy" id="2316383"/>
    <lineage>
        <taxon>Bacteria</taxon>
        <taxon>Bacillati</taxon>
        <taxon>Bacillota</taxon>
        <taxon>Clostridia</taxon>
        <taxon>Thermosediminibacterales</taxon>
        <taxon>Tepidanaerobacteraceae</taxon>
        <taxon>Biomaibacter</taxon>
    </lineage>
</organism>
<dbReference type="AlphaFoldDB" id="A0A3G2R223"/>
<evidence type="ECO:0000256" key="2">
    <source>
        <dbReference type="ARBA" id="ARBA00022989"/>
    </source>
</evidence>
<proteinExistence type="predicted"/>
<dbReference type="KEGG" id="bacg:D2962_01770"/>
<evidence type="ECO:0000256" key="3">
    <source>
        <dbReference type="SAM" id="Phobius"/>
    </source>
</evidence>
<feature type="transmembrane region" description="Helical" evidence="3">
    <location>
        <begin position="100"/>
        <end position="124"/>
    </location>
</feature>
<dbReference type="PANTHER" id="PTHR37815:SF3">
    <property type="entry name" value="UPF0397 PROTEIN SPR0429"/>
    <property type="match status" value="1"/>
</dbReference>
<evidence type="ECO:0000256" key="1">
    <source>
        <dbReference type="ARBA" id="ARBA00022692"/>
    </source>
</evidence>
<keyword evidence="3" id="KW-0472">Membrane</keyword>
<gene>
    <name evidence="4" type="ORF">D2962_01770</name>
</gene>
<keyword evidence="5" id="KW-1185">Reference proteome</keyword>
<dbReference type="Proteomes" id="UP000280960">
    <property type="component" value="Chromosome"/>
</dbReference>
<dbReference type="EMBL" id="CP033169">
    <property type="protein sequence ID" value="AYO29502.1"/>
    <property type="molecule type" value="Genomic_DNA"/>
</dbReference>
<sequence length="163" mass="17149">MNEQIKKLAFLGLFMGLLVIATSVLRFPVPTFNLYFNLGESVIYLVALIYGGPTGALIGGVGSALSDLMAGYPVWAPITFVIKGLEGFIVGAVARKANPYIAVVMGAILMMTGYAAAAGILYGIGAVPVELAGDFIQVSAGAVIALFLHSRLKNLSFNDEDKF</sequence>
<name>A0A3G2R223_9FIRM</name>
<dbReference type="Gene3D" id="1.10.1760.20">
    <property type="match status" value="1"/>
</dbReference>
<dbReference type="RefSeq" id="WP_120768610.1">
    <property type="nucleotide sequence ID" value="NZ_CP033169.1"/>
</dbReference>
<feature type="transmembrane region" description="Helical" evidence="3">
    <location>
        <begin position="42"/>
        <end position="62"/>
    </location>
</feature>
<keyword evidence="2 3" id="KW-1133">Transmembrane helix</keyword>
<accession>A0A3G2R223</accession>
<dbReference type="InterPro" id="IPR009825">
    <property type="entry name" value="ECF_substrate-spec-like"/>
</dbReference>
<dbReference type="PANTHER" id="PTHR37815">
    <property type="entry name" value="UPF0397 PROTEIN BC_2624-RELATED"/>
    <property type="match status" value="1"/>
</dbReference>
<keyword evidence="1 3" id="KW-0812">Transmembrane</keyword>